<reference evidence="3" key="2">
    <citation type="journal article" date="2008" name="Nucleic Acids Res.">
        <title>The rice annotation project database (RAP-DB): 2008 update.</title>
        <authorList>
            <consortium name="The rice annotation project (RAP)"/>
        </authorList>
    </citation>
    <scope>GENOME REANNOTATION</scope>
    <source>
        <strain evidence="3">cv. Nipponbare</strain>
    </source>
</reference>
<feature type="compositionally biased region" description="Basic and acidic residues" evidence="1">
    <location>
        <begin position="101"/>
        <end position="113"/>
    </location>
</feature>
<dbReference type="EMBL" id="AP004743">
    <property type="protein sequence ID" value="BAD45837.1"/>
    <property type="molecule type" value="Genomic_DNA"/>
</dbReference>
<evidence type="ECO:0000313" key="3">
    <source>
        <dbReference type="Proteomes" id="UP000000763"/>
    </source>
</evidence>
<dbReference type="Proteomes" id="UP000000763">
    <property type="component" value="Chromosome 6"/>
</dbReference>
<proteinExistence type="predicted"/>
<evidence type="ECO:0000313" key="2">
    <source>
        <dbReference type="EMBL" id="BAD45837.1"/>
    </source>
</evidence>
<dbReference type="AlphaFoldDB" id="Q654D0"/>
<accession>Q654D0</accession>
<name>Q654D0_ORYSJ</name>
<feature type="region of interest" description="Disordered" evidence="1">
    <location>
        <begin position="87"/>
        <end position="113"/>
    </location>
</feature>
<evidence type="ECO:0000256" key="1">
    <source>
        <dbReference type="SAM" id="MobiDB-lite"/>
    </source>
</evidence>
<organism evidence="2 3">
    <name type="scientific">Oryza sativa subsp. japonica</name>
    <name type="common">Rice</name>
    <dbReference type="NCBI Taxonomy" id="39947"/>
    <lineage>
        <taxon>Eukaryota</taxon>
        <taxon>Viridiplantae</taxon>
        <taxon>Streptophyta</taxon>
        <taxon>Embryophyta</taxon>
        <taxon>Tracheophyta</taxon>
        <taxon>Spermatophyta</taxon>
        <taxon>Magnoliopsida</taxon>
        <taxon>Liliopsida</taxon>
        <taxon>Poales</taxon>
        <taxon>Poaceae</taxon>
        <taxon>BOP clade</taxon>
        <taxon>Oryzoideae</taxon>
        <taxon>Oryzeae</taxon>
        <taxon>Oryzinae</taxon>
        <taxon>Oryza</taxon>
        <taxon>Oryza sativa</taxon>
    </lineage>
</organism>
<protein>
    <submittedName>
        <fullName evidence="2">Uncharacterized protein</fullName>
    </submittedName>
</protein>
<sequence>MAENPTAVGHHERRSRGKEGGEKTRSTRSEAEPTIALVDATTTAPAITQARHLLPLLDLPRPIPWPTDLARVFWLITPTPSSAATGHVPVSYSAPAPHAHQSLEEKLRERGGK</sequence>
<reference evidence="3" key="1">
    <citation type="journal article" date="2005" name="Nature">
        <title>The map-based sequence of the rice genome.</title>
        <authorList>
            <consortium name="International rice genome sequencing project (IRGSP)"/>
            <person name="Matsumoto T."/>
            <person name="Wu J."/>
            <person name="Kanamori H."/>
            <person name="Katayose Y."/>
            <person name="Fujisawa M."/>
            <person name="Namiki N."/>
            <person name="Mizuno H."/>
            <person name="Yamamoto K."/>
            <person name="Antonio B.A."/>
            <person name="Baba T."/>
            <person name="Sakata K."/>
            <person name="Nagamura Y."/>
            <person name="Aoki H."/>
            <person name="Arikawa K."/>
            <person name="Arita K."/>
            <person name="Bito T."/>
            <person name="Chiden Y."/>
            <person name="Fujitsuka N."/>
            <person name="Fukunaka R."/>
            <person name="Hamada M."/>
            <person name="Harada C."/>
            <person name="Hayashi A."/>
            <person name="Hijishita S."/>
            <person name="Honda M."/>
            <person name="Hosokawa S."/>
            <person name="Ichikawa Y."/>
            <person name="Idonuma A."/>
            <person name="Iijima M."/>
            <person name="Ikeda M."/>
            <person name="Ikeno M."/>
            <person name="Ito K."/>
            <person name="Ito S."/>
            <person name="Ito T."/>
            <person name="Ito Y."/>
            <person name="Ito Y."/>
            <person name="Iwabuchi A."/>
            <person name="Kamiya K."/>
            <person name="Karasawa W."/>
            <person name="Kurita K."/>
            <person name="Katagiri S."/>
            <person name="Kikuta A."/>
            <person name="Kobayashi H."/>
            <person name="Kobayashi N."/>
            <person name="Machita K."/>
            <person name="Maehara T."/>
            <person name="Masukawa M."/>
            <person name="Mizubayashi T."/>
            <person name="Mukai Y."/>
            <person name="Nagasaki H."/>
            <person name="Nagata Y."/>
            <person name="Naito S."/>
            <person name="Nakashima M."/>
            <person name="Nakama Y."/>
            <person name="Nakamichi Y."/>
            <person name="Nakamura M."/>
            <person name="Meguro A."/>
            <person name="Negishi M."/>
            <person name="Ohta I."/>
            <person name="Ohta T."/>
            <person name="Okamoto M."/>
            <person name="Ono N."/>
            <person name="Saji S."/>
            <person name="Sakaguchi M."/>
            <person name="Sakai K."/>
            <person name="Shibata M."/>
            <person name="Shimokawa T."/>
            <person name="Song J."/>
            <person name="Takazaki Y."/>
            <person name="Terasawa K."/>
            <person name="Tsugane M."/>
            <person name="Tsuji K."/>
            <person name="Ueda S."/>
            <person name="Waki K."/>
            <person name="Yamagata H."/>
            <person name="Yamamoto M."/>
            <person name="Yamamoto S."/>
            <person name="Yamane H."/>
            <person name="Yoshiki S."/>
            <person name="Yoshihara R."/>
            <person name="Yukawa K."/>
            <person name="Zhong H."/>
            <person name="Yano M."/>
            <person name="Yuan Q."/>
            <person name="Ouyang S."/>
            <person name="Liu J."/>
            <person name="Jones K.M."/>
            <person name="Gansberger K."/>
            <person name="Moffat K."/>
            <person name="Hill J."/>
            <person name="Bera J."/>
            <person name="Fadrosh D."/>
            <person name="Jin S."/>
            <person name="Johri S."/>
            <person name="Kim M."/>
            <person name="Overton L."/>
            <person name="Reardon M."/>
            <person name="Tsitrin T."/>
            <person name="Vuong H."/>
            <person name="Weaver B."/>
            <person name="Ciecko A."/>
            <person name="Tallon L."/>
            <person name="Jackson J."/>
            <person name="Pai G."/>
            <person name="Aken S.V."/>
            <person name="Utterback T."/>
            <person name="Reidmuller S."/>
            <person name="Feldblyum T."/>
            <person name="Hsiao J."/>
            <person name="Zismann V."/>
            <person name="Iobst S."/>
            <person name="de Vazeille A.R."/>
            <person name="Buell C.R."/>
            <person name="Ying K."/>
            <person name="Li Y."/>
            <person name="Lu T."/>
            <person name="Huang Y."/>
            <person name="Zhao Q."/>
            <person name="Feng Q."/>
            <person name="Zhang L."/>
            <person name="Zhu J."/>
            <person name="Weng Q."/>
            <person name="Mu J."/>
            <person name="Lu Y."/>
            <person name="Fan D."/>
            <person name="Liu Y."/>
            <person name="Guan J."/>
            <person name="Zhang Y."/>
            <person name="Yu S."/>
            <person name="Liu X."/>
            <person name="Zhang Y."/>
            <person name="Hong G."/>
            <person name="Han B."/>
            <person name="Choisne N."/>
            <person name="Demange N."/>
            <person name="Orjeda G."/>
            <person name="Samain S."/>
            <person name="Cattolico L."/>
            <person name="Pelletier E."/>
            <person name="Couloux A."/>
            <person name="Segurens B."/>
            <person name="Wincker P."/>
            <person name="D'Hont A."/>
            <person name="Scarpelli C."/>
            <person name="Weissenbach J."/>
            <person name="Salanoubat M."/>
            <person name="Quetier F."/>
            <person name="Yu Y."/>
            <person name="Kim H.R."/>
            <person name="Rambo T."/>
            <person name="Currie J."/>
            <person name="Collura K."/>
            <person name="Luo M."/>
            <person name="Yang T."/>
            <person name="Ammiraju J.S.S."/>
            <person name="Engler F."/>
            <person name="Soderlund C."/>
            <person name="Wing R.A."/>
            <person name="Palmer L.E."/>
            <person name="de la Bastide M."/>
            <person name="Spiegel L."/>
            <person name="Nascimento L."/>
            <person name="Zutavern T."/>
            <person name="O'Shaughnessy A."/>
            <person name="Dike S."/>
            <person name="Dedhia N."/>
            <person name="Preston R."/>
            <person name="Balija V."/>
            <person name="McCombie W.R."/>
            <person name="Chow T."/>
            <person name="Chen H."/>
            <person name="Chung M."/>
            <person name="Chen C."/>
            <person name="Shaw J."/>
            <person name="Wu H."/>
            <person name="Hsiao K."/>
            <person name="Chao Y."/>
            <person name="Chu M."/>
            <person name="Cheng C."/>
            <person name="Hour A."/>
            <person name="Lee P."/>
            <person name="Lin S."/>
            <person name="Lin Y."/>
            <person name="Liou J."/>
            <person name="Liu S."/>
            <person name="Hsing Y."/>
            <person name="Raghuvanshi S."/>
            <person name="Mohanty A."/>
            <person name="Bharti A.K."/>
            <person name="Gaur A."/>
            <person name="Gupta V."/>
            <person name="Kumar D."/>
            <person name="Ravi V."/>
            <person name="Vij S."/>
            <person name="Kapur A."/>
            <person name="Khurana P."/>
            <person name="Khurana P."/>
            <person name="Khurana J.P."/>
            <person name="Tyagi A.K."/>
            <person name="Gaikwad K."/>
            <person name="Singh A."/>
            <person name="Dalal V."/>
            <person name="Srivastava S."/>
            <person name="Dixit A."/>
            <person name="Pal A.K."/>
            <person name="Ghazi I.A."/>
            <person name="Yadav M."/>
            <person name="Pandit A."/>
            <person name="Bhargava A."/>
            <person name="Sureshbabu K."/>
            <person name="Batra K."/>
            <person name="Sharma T.R."/>
            <person name="Mohapatra T."/>
            <person name="Singh N.K."/>
            <person name="Messing J."/>
            <person name="Nelson A.B."/>
            <person name="Fuks G."/>
            <person name="Kavchok S."/>
            <person name="Keizer G."/>
            <person name="Linton E."/>
            <person name="Llaca V."/>
            <person name="Song R."/>
            <person name="Tanyolac B."/>
            <person name="Young S."/>
            <person name="Ho-Il K."/>
            <person name="Hahn J.H."/>
            <person name="Sangsakoo G."/>
            <person name="Vanavichit A."/>
            <person name="de Mattos Luiz.A.T."/>
            <person name="Zimmer P.D."/>
            <person name="Malone G."/>
            <person name="Dellagostin O."/>
            <person name="de Oliveira A.C."/>
            <person name="Bevan M."/>
            <person name="Bancroft I."/>
            <person name="Minx P."/>
            <person name="Cordum H."/>
            <person name="Wilson R."/>
            <person name="Cheng Z."/>
            <person name="Jin W."/>
            <person name="Jiang J."/>
            <person name="Leong S.A."/>
            <person name="Iwama H."/>
            <person name="Gojobori T."/>
            <person name="Itoh T."/>
            <person name="Niimura Y."/>
            <person name="Fujii Y."/>
            <person name="Habara T."/>
            <person name="Sakai H."/>
            <person name="Sato Y."/>
            <person name="Wilson G."/>
            <person name="Kumar K."/>
            <person name="McCouch S."/>
            <person name="Juretic N."/>
            <person name="Hoen D."/>
            <person name="Wright S."/>
            <person name="Bruskiewich R."/>
            <person name="Bureau T."/>
            <person name="Miyao A."/>
            <person name="Hirochika H."/>
            <person name="Nishikawa T."/>
            <person name="Kadowaki K."/>
            <person name="Sugiura M."/>
            <person name="Burr B."/>
            <person name="Sasaki T."/>
        </authorList>
    </citation>
    <scope>NUCLEOTIDE SEQUENCE [LARGE SCALE GENOMIC DNA]</scope>
    <source>
        <strain evidence="3">cv. Nipponbare</strain>
    </source>
</reference>
<gene>
    <name evidence="2" type="primary">OSJNBb0026G06.11</name>
</gene>
<feature type="compositionally biased region" description="Basic and acidic residues" evidence="1">
    <location>
        <begin position="17"/>
        <end position="31"/>
    </location>
</feature>
<feature type="region of interest" description="Disordered" evidence="1">
    <location>
        <begin position="1"/>
        <end position="36"/>
    </location>
</feature>